<evidence type="ECO:0000313" key="1">
    <source>
        <dbReference type="EMBL" id="GEO28264.1"/>
    </source>
</evidence>
<sequence>MTVERSYAGRPTEGGRAAYVLCDKGIGAGAGGAGGAGVVVMGPLRDLEGAAGRGGAAQWTSDMLHMVQSSVRIRRGWPRV</sequence>
<dbReference type="EMBL" id="BJYX01000001">
    <property type="protein sequence ID" value="GEO28264.1"/>
    <property type="molecule type" value="Genomic_DNA"/>
</dbReference>
<reference evidence="1 2" key="1">
    <citation type="submission" date="2019-07" db="EMBL/GenBank/DDBJ databases">
        <title>Whole genome shotgun sequence of Terrabacter aerolatus NBRC 106305.</title>
        <authorList>
            <person name="Hosoyama A."/>
            <person name="Uohara A."/>
            <person name="Ohji S."/>
            <person name="Ichikawa N."/>
        </authorList>
    </citation>
    <scope>NUCLEOTIDE SEQUENCE [LARGE SCALE GENOMIC DNA]</scope>
    <source>
        <strain evidence="1 2">NBRC 106305</strain>
    </source>
</reference>
<dbReference type="Proteomes" id="UP000321534">
    <property type="component" value="Unassembled WGS sequence"/>
</dbReference>
<comment type="caution">
    <text evidence="1">The sequence shown here is derived from an EMBL/GenBank/DDBJ whole genome shotgun (WGS) entry which is preliminary data.</text>
</comment>
<protein>
    <submittedName>
        <fullName evidence="1">Uncharacterized protein</fullName>
    </submittedName>
</protein>
<dbReference type="AlphaFoldDB" id="A0A512CVK9"/>
<evidence type="ECO:0000313" key="2">
    <source>
        <dbReference type="Proteomes" id="UP000321534"/>
    </source>
</evidence>
<gene>
    <name evidence="1" type="ORF">TAE01_00740</name>
</gene>
<organism evidence="1 2">
    <name type="scientific">Terrabacter aerolatus</name>
    <dbReference type="NCBI Taxonomy" id="422442"/>
    <lineage>
        <taxon>Bacteria</taxon>
        <taxon>Bacillati</taxon>
        <taxon>Actinomycetota</taxon>
        <taxon>Actinomycetes</taxon>
        <taxon>Micrococcales</taxon>
        <taxon>Intrasporangiaceae</taxon>
        <taxon>Terrabacter</taxon>
    </lineage>
</organism>
<name>A0A512CVK9_9MICO</name>
<proteinExistence type="predicted"/>
<accession>A0A512CVK9</accession>
<keyword evidence="2" id="KW-1185">Reference proteome</keyword>